<keyword evidence="1" id="KW-0812">Transmembrane</keyword>
<dbReference type="EMBL" id="CP022111">
    <property type="protein sequence ID" value="ASG22159.1"/>
    <property type="molecule type" value="Genomic_DNA"/>
</dbReference>
<feature type="domain" description="Transcription regulator PadR N-terminal" evidence="2">
    <location>
        <begin position="22"/>
        <end position="89"/>
    </location>
</feature>
<dbReference type="InterPro" id="IPR036390">
    <property type="entry name" value="WH_DNA-bd_sf"/>
</dbReference>
<gene>
    <name evidence="3" type="ORF">Y958_14375</name>
</gene>
<name>A0A248JU79_9PROT</name>
<dbReference type="InterPro" id="IPR052509">
    <property type="entry name" value="Metal_resp_DNA-bind_regulator"/>
</dbReference>
<dbReference type="InterPro" id="IPR036388">
    <property type="entry name" value="WH-like_DNA-bd_sf"/>
</dbReference>
<keyword evidence="1" id="KW-0472">Membrane</keyword>
<dbReference type="RefSeq" id="WP_088872777.1">
    <property type="nucleotide sequence ID" value="NZ_CP022111.1"/>
</dbReference>
<dbReference type="Gene3D" id="1.10.10.10">
    <property type="entry name" value="Winged helix-like DNA-binding domain superfamily/Winged helix DNA-binding domain"/>
    <property type="match status" value="1"/>
</dbReference>
<feature type="transmembrane region" description="Helical" evidence="1">
    <location>
        <begin position="12"/>
        <end position="29"/>
    </location>
</feature>
<dbReference type="PANTHER" id="PTHR33169:SF14">
    <property type="entry name" value="TRANSCRIPTIONAL REGULATOR RV3488"/>
    <property type="match status" value="1"/>
</dbReference>
<keyword evidence="4" id="KW-1185">Reference proteome</keyword>
<dbReference type="KEGG" id="nao:Y958_14375"/>
<reference evidence="3 4" key="1">
    <citation type="submission" date="2017-06" db="EMBL/GenBank/DDBJ databases">
        <title>Complete genome sequence of Nitrospirillum amazonense strain CBAmC, an endophytic nitrogen-fixing and plant growth-promoting bacterium, isolated from sugarcane.</title>
        <authorList>
            <person name="Schwab S."/>
            <person name="dos Santos Teixeira K.R."/>
            <person name="Simoes Araujo J.L."/>
            <person name="Soares Vidal M."/>
            <person name="Borges de Freitas H.R."/>
            <person name="Rivello Crivelaro A.L."/>
            <person name="Bueno de Camargo Nunes A."/>
            <person name="dos Santos C.M."/>
            <person name="Palmeira da Silva Rosa D."/>
            <person name="da Silva Padilha D."/>
            <person name="da Silva E."/>
            <person name="Araujo Terra L."/>
            <person name="Soares Mendes V."/>
            <person name="Farinelli L."/>
            <person name="Magalhaes Cruz L."/>
            <person name="Baldani J.I."/>
        </authorList>
    </citation>
    <scope>NUCLEOTIDE SEQUENCE [LARGE SCALE GENOMIC DNA]</scope>
    <source>
        <strain evidence="3 4">CBAmC</strain>
    </source>
</reference>
<dbReference type="SUPFAM" id="SSF46785">
    <property type="entry name" value="Winged helix' DNA-binding domain"/>
    <property type="match status" value="1"/>
</dbReference>
<evidence type="ECO:0000259" key="2">
    <source>
        <dbReference type="Pfam" id="PF03551"/>
    </source>
</evidence>
<keyword evidence="1" id="KW-1133">Transmembrane helix</keyword>
<evidence type="ECO:0000313" key="4">
    <source>
        <dbReference type="Proteomes" id="UP000197153"/>
    </source>
</evidence>
<organism evidence="3 4">
    <name type="scientific">Nitrospirillum viridazoti CBAmc</name>
    <dbReference type="NCBI Taxonomy" id="1441467"/>
    <lineage>
        <taxon>Bacteria</taxon>
        <taxon>Pseudomonadati</taxon>
        <taxon>Pseudomonadota</taxon>
        <taxon>Alphaproteobacteria</taxon>
        <taxon>Rhodospirillales</taxon>
        <taxon>Azospirillaceae</taxon>
        <taxon>Nitrospirillum</taxon>
        <taxon>Nitrospirillum viridazoti</taxon>
    </lineage>
</organism>
<dbReference type="InterPro" id="IPR005149">
    <property type="entry name" value="Tscrpt_reg_PadR_N"/>
</dbReference>
<evidence type="ECO:0000313" key="3">
    <source>
        <dbReference type="EMBL" id="ASG22159.1"/>
    </source>
</evidence>
<accession>A0A248JU79</accession>
<dbReference type="Pfam" id="PF03551">
    <property type="entry name" value="PadR"/>
    <property type="match status" value="1"/>
</dbReference>
<dbReference type="Proteomes" id="UP000197153">
    <property type="component" value="Chromosome 2"/>
</dbReference>
<protein>
    <submittedName>
        <fullName evidence="3">PadR family transcriptional regulator</fullName>
    </submittedName>
</protein>
<evidence type="ECO:0000256" key="1">
    <source>
        <dbReference type="SAM" id="Phobius"/>
    </source>
</evidence>
<dbReference type="AlphaFoldDB" id="A0A248JU79"/>
<sequence>MGRNTLGTLEQAVMMVILALGDGAYGVAIRDELSRRTRREHTLGAVYTTLDRLTAKELLESHLGEPTPTRGGRAKRYFKLTGEGRQALDHAVNSRHELEVGLDLAGKGA</sequence>
<proteinExistence type="predicted"/>
<dbReference type="PANTHER" id="PTHR33169">
    <property type="entry name" value="PADR-FAMILY TRANSCRIPTIONAL REGULATOR"/>
    <property type="match status" value="1"/>
</dbReference>